<accession>A0A1G2B2L7</accession>
<keyword evidence="3" id="KW-0548">Nucleotidyltransferase</keyword>
<evidence type="ECO:0000256" key="5">
    <source>
        <dbReference type="ARBA" id="ARBA00022833"/>
    </source>
</evidence>
<dbReference type="InterPro" id="IPR053177">
    <property type="entry name" value="ADP-glucose_phosphorylase"/>
</dbReference>
<dbReference type="EMBL" id="MHKE01000020">
    <property type="protein sequence ID" value="OGY82430.1"/>
    <property type="molecule type" value="Genomic_DNA"/>
</dbReference>
<dbReference type="SUPFAM" id="SSF54197">
    <property type="entry name" value="HIT-like"/>
    <property type="match status" value="2"/>
</dbReference>
<dbReference type="PANTHER" id="PTHR42763">
    <property type="entry name" value="ADP-GLUCOSE PHOSPHORYLASE"/>
    <property type="match status" value="1"/>
</dbReference>
<keyword evidence="4 8" id="KW-0479">Metal-binding</keyword>
<dbReference type="InterPro" id="IPR005850">
    <property type="entry name" value="GalP_Utransf_C"/>
</dbReference>
<feature type="domain" description="Galactose-1-phosphate uridyl transferase N-terminal" evidence="9">
    <location>
        <begin position="80"/>
        <end position="162"/>
    </location>
</feature>
<dbReference type="GO" id="GO:0008108">
    <property type="term" value="F:UDP-glucose:hexose-1-phosphate uridylyltransferase activity"/>
    <property type="evidence" value="ECO:0007669"/>
    <property type="project" value="InterPro"/>
</dbReference>
<dbReference type="Proteomes" id="UP000179164">
    <property type="component" value="Unassembled WGS sequence"/>
</dbReference>
<evidence type="ECO:0000256" key="4">
    <source>
        <dbReference type="ARBA" id="ARBA00022723"/>
    </source>
</evidence>
<dbReference type="Pfam" id="PF01087">
    <property type="entry name" value="GalP_UDP_transf"/>
    <property type="match status" value="1"/>
</dbReference>
<dbReference type="Pfam" id="PF02744">
    <property type="entry name" value="GalP_UDP_tr_C"/>
    <property type="match status" value="1"/>
</dbReference>
<dbReference type="InterPro" id="IPR005849">
    <property type="entry name" value="GalP_Utransf_N"/>
</dbReference>
<feature type="binding site" evidence="8">
    <location>
        <position position="100"/>
    </location>
    <ligand>
        <name>Zn(2+)</name>
        <dbReference type="ChEBI" id="CHEBI:29105"/>
    </ligand>
</feature>
<proteinExistence type="inferred from homology"/>
<feature type="domain" description="Galactose-1-phosphate uridyl transferase C-terminal" evidence="10">
    <location>
        <begin position="172"/>
        <end position="272"/>
    </location>
</feature>
<evidence type="ECO:0000256" key="1">
    <source>
        <dbReference type="ARBA" id="ARBA00010951"/>
    </source>
</evidence>
<comment type="caution">
    <text evidence="11">The sequence shown here is derived from an EMBL/GenBank/DDBJ whole genome shotgun (WGS) entry which is preliminary data.</text>
</comment>
<evidence type="ECO:0000256" key="7">
    <source>
        <dbReference type="PIRSR" id="PIRSR000808-1"/>
    </source>
</evidence>
<protein>
    <submittedName>
        <fullName evidence="11">Uncharacterized protein</fullName>
    </submittedName>
</protein>
<dbReference type="PIRSF" id="PIRSF000808">
    <property type="entry name" value="GalT"/>
    <property type="match status" value="1"/>
</dbReference>
<evidence type="ECO:0000256" key="8">
    <source>
        <dbReference type="PIRSR" id="PIRSR000808-3"/>
    </source>
</evidence>
<feature type="binding site" evidence="8">
    <location>
        <position position="151"/>
    </location>
    <ligand>
        <name>Zn(2+)</name>
        <dbReference type="ChEBI" id="CHEBI:29105"/>
    </ligand>
</feature>
<dbReference type="STRING" id="1798543.A2898_05350"/>
<dbReference type="InterPro" id="IPR001937">
    <property type="entry name" value="GalP_UDPtransf1"/>
</dbReference>
<dbReference type="AlphaFoldDB" id="A0A1G2B2L7"/>
<dbReference type="InterPro" id="IPR036265">
    <property type="entry name" value="HIT-like_sf"/>
</dbReference>
<feature type="binding site" evidence="8">
    <location>
        <position position="48"/>
    </location>
    <ligand>
        <name>Zn(2+)</name>
        <dbReference type="ChEBI" id="CHEBI:29105"/>
    </ligand>
</feature>
<reference evidence="11 12" key="1">
    <citation type="journal article" date="2016" name="Nat. Commun.">
        <title>Thousands of microbial genomes shed light on interconnected biogeochemical processes in an aquifer system.</title>
        <authorList>
            <person name="Anantharaman K."/>
            <person name="Brown C.T."/>
            <person name="Hug L.A."/>
            <person name="Sharon I."/>
            <person name="Castelle C.J."/>
            <person name="Probst A.J."/>
            <person name="Thomas B.C."/>
            <person name="Singh A."/>
            <person name="Wilkins M.J."/>
            <person name="Karaoz U."/>
            <person name="Brodie E.L."/>
            <person name="Williams K.H."/>
            <person name="Hubbard S.S."/>
            <person name="Banfield J.F."/>
        </authorList>
    </citation>
    <scope>NUCLEOTIDE SEQUENCE [LARGE SCALE GENOMIC DNA]</scope>
</reference>
<dbReference type="GO" id="GO:0008270">
    <property type="term" value="F:zinc ion binding"/>
    <property type="evidence" value="ECO:0007669"/>
    <property type="project" value="InterPro"/>
</dbReference>
<comment type="similarity">
    <text evidence="1">Belongs to the galactose-1-phosphate uridylyltransferase type 1 family.</text>
</comment>
<dbReference type="PANTHER" id="PTHR42763:SF2">
    <property type="entry name" value="ADP-GLUCOSE PHOSPHORYLASE"/>
    <property type="match status" value="1"/>
</dbReference>
<dbReference type="Gene3D" id="3.30.428.10">
    <property type="entry name" value="HIT-like"/>
    <property type="match status" value="2"/>
</dbReference>
<feature type="binding site" evidence="8">
    <location>
        <position position="45"/>
    </location>
    <ligand>
        <name>Zn(2+)</name>
        <dbReference type="ChEBI" id="CHEBI:29105"/>
    </ligand>
</feature>
<dbReference type="GO" id="GO:0006012">
    <property type="term" value="P:galactose metabolic process"/>
    <property type="evidence" value="ECO:0007669"/>
    <property type="project" value="InterPro"/>
</dbReference>
<comment type="cofactor">
    <cofactor evidence="8">
        <name>Zn(2+)</name>
        <dbReference type="ChEBI" id="CHEBI:29105"/>
    </cofactor>
    <text evidence="8">Binds 1 zinc ion per subunit.</text>
</comment>
<keyword evidence="5 8" id="KW-0862">Zinc</keyword>
<gene>
    <name evidence="11" type="ORF">A2898_05350</name>
</gene>
<evidence type="ECO:0000256" key="2">
    <source>
        <dbReference type="ARBA" id="ARBA00022679"/>
    </source>
</evidence>
<evidence type="ECO:0000313" key="12">
    <source>
        <dbReference type="Proteomes" id="UP000179164"/>
    </source>
</evidence>
<name>A0A1G2B2L7_9BACT</name>
<keyword evidence="2" id="KW-0808">Transferase</keyword>
<evidence type="ECO:0000256" key="6">
    <source>
        <dbReference type="ARBA" id="ARBA00023277"/>
    </source>
</evidence>
<evidence type="ECO:0000256" key="3">
    <source>
        <dbReference type="ARBA" id="ARBA00022695"/>
    </source>
</evidence>
<sequence length="316" mass="36943">MPQQEKSEVRKDYIHDRFVIIAPKRSQRPHDITHDHETPVKSKDCPFCREVEKPSQPALFQVGPGDRWEIKVIKNIFPVVSWKNPRAYGHQEVIIETPHHNKELADFSVGHIARLFDTYVHRTRELMKDKKIIYILIFKNHGGKAGASLVHAHSQIFATSFLSPHIVDKLTKAQEYRITHGSCYYCDLILKEVRGPRKVYQDDHIVAFTPYASSYNYETWIIPRRHIDNITQMREPEVLSLATTLKSIISEVNRMNLPYNYYLHQAVTDQDEHLYLRICPRRDIWAGVELGSRLIINTVSPEEAAAYFRKKFQSKK</sequence>
<organism evidence="11 12">
    <name type="scientific">Candidatus Kerfeldbacteria bacterium RIFCSPLOWO2_01_FULL_48_11</name>
    <dbReference type="NCBI Taxonomy" id="1798543"/>
    <lineage>
        <taxon>Bacteria</taxon>
        <taxon>Candidatus Kerfeldiibacteriota</taxon>
    </lineage>
</organism>
<feature type="active site" description="Tele-UMP-histidine intermediate" evidence="7">
    <location>
        <position position="153"/>
    </location>
</feature>
<evidence type="ECO:0000313" key="11">
    <source>
        <dbReference type="EMBL" id="OGY82430.1"/>
    </source>
</evidence>
<evidence type="ECO:0000259" key="9">
    <source>
        <dbReference type="Pfam" id="PF01087"/>
    </source>
</evidence>
<evidence type="ECO:0000259" key="10">
    <source>
        <dbReference type="Pfam" id="PF02744"/>
    </source>
</evidence>
<keyword evidence="6" id="KW-0119">Carbohydrate metabolism</keyword>